<dbReference type="GO" id="GO:0000981">
    <property type="term" value="F:DNA-binding transcription factor activity, RNA polymerase II-specific"/>
    <property type="evidence" value="ECO:0007669"/>
    <property type="project" value="TreeGrafter"/>
</dbReference>
<dbReference type="PANTHER" id="PTHR31845:SF10">
    <property type="entry name" value="ZN(II)2CYS6 TRANSCRIPTION FACTOR (EUROFUNG)"/>
    <property type="match status" value="1"/>
</dbReference>
<dbReference type="InterPro" id="IPR051089">
    <property type="entry name" value="prtT"/>
</dbReference>
<organism evidence="7 8">
    <name type="scientific">Cordyceps confragosa</name>
    <name type="common">Lecanicillium lecanii</name>
    <dbReference type="NCBI Taxonomy" id="2714763"/>
    <lineage>
        <taxon>Eukaryota</taxon>
        <taxon>Fungi</taxon>
        <taxon>Dikarya</taxon>
        <taxon>Ascomycota</taxon>
        <taxon>Pezizomycotina</taxon>
        <taxon>Sordariomycetes</taxon>
        <taxon>Hypocreomycetidae</taxon>
        <taxon>Hypocreales</taxon>
        <taxon>Cordycipitaceae</taxon>
        <taxon>Akanthomyces</taxon>
    </lineage>
</organism>
<comment type="subcellular location">
    <subcellularLocation>
        <location evidence="1">Nucleus</location>
    </subcellularLocation>
</comment>
<dbReference type="CDD" id="cd12148">
    <property type="entry name" value="fungal_TF_MHR"/>
    <property type="match status" value="1"/>
</dbReference>
<keyword evidence="2" id="KW-0805">Transcription regulation</keyword>
<comment type="caution">
    <text evidence="7">The sequence shown here is derived from an EMBL/GenBank/DDBJ whole genome shotgun (WGS) entry which is preliminary data.</text>
</comment>
<keyword evidence="8" id="KW-1185">Reference proteome</keyword>
<evidence type="ECO:0000256" key="2">
    <source>
        <dbReference type="ARBA" id="ARBA00023015"/>
    </source>
</evidence>
<dbReference type="GO" id="GO:0005634">
    <property type="term" value="C:nucleus"/>
    <property type="evidence" value="ECO:0007669"/>
    <property type="project" value="UniProtKB-SubCell"/>
</dbReference>
<keyword evidence="5" id="KW-0539">Nucleus</keyword>
<evidence type="ECO:0000256" key="4">
    <source>
        <dbReference type="ARBA" id="ARBA00023163"/>
    </source>
</evidence>
<feature type="region of interest" description="Disordered" evidence="6">
    <location>
        <begin position="57"/>
        <end position="104"/>
    </location>
</feature>
<sequence length="717" mass="79169">MPIEERPKLPTAKWGAACAACATAKAKCIRSNEAPGSKCDRRTAQIEERLNGLVSLLQASGELPHQAEGQQEGSTPGDYDESNLTPSQMSESPANNNAAPMQKPQPHRDWYIPPTYNSFGPANCICRPEPGDAPPPPETDDVALEAFRTHFQPLFPFVVVSPSVTAAQLGTTRPFLMSAIRMVTSIRSLRSMRAQMFALKRHISDYMLIRSERSMDLLLGLVVTVGWYQYHCFTHAQLHNLLSLAISLIGELGLNRHPIIHEGTRLMAAQPPAPSARSSEERRAFLGVWFLASSMSTVFGRIDPMRYTSYVRECLTILENNKEFETDVVLVFLLRIQHLTQRISELNPRDNTIEEFTSIPKAPTAVYVSVFQNELDQLRANLPDHLRNDHIIVMYFNTARLRLYEPPVLDKDLISSLADAFTLNNAGGGTPLDRHYNTSAAITGWFENWLAVPVTQYAYQTTAVAAQLVYALTMLGRWAQLVAPKPLGEPDDTNRGTTGLPSFEPKIQNTRRTALSPQAVGNCLTSQVIPGPMTPADGVFDPDLPAAVAHLRAQLKTHPGLMVNVGEILLAICNRFEQANATFQISSTDTRSDEANIWSITALKVRITKAKLERWAELVSKEGENHSPGQQLKADMDTSMTGWSAGPQAAPTSGMMQNDSGTWQGMDPNMPADQIQNVYGSTPWRSDLLTGVDPAVWFDGYLDWGAVIMNSMGTVEQ</sequence>
<proteinExistence type="predicted"/>
<feature type="compositionally biased region" description="Polar residues" evidence="6">
    <location>
        <begin position="650"/>
        <end position="663"/>
    </location>
</feature>
<dbReference type="Proteomes" id="UP000243081">
    <property type="component" value="Unassembled WGS sequence"/>
</dbReference>
<dbReference type="OMA" id="LMAAIRM"/>
<gene>
    <name evidence="7" type="ORF">LLEC1_02410</name>
</gene>
<name>A0A179IDT5_CORDF</name>
<evidence type="ECO:0000256" key="3">
    <source>
        <dbReference type="ARBA" id="ARBA00023125"/>
    </source>
</evidence>
<keyword evidence="4" id="KW-0804">Transcription</keyword>
<evidence type="ECO:0008006" key="9">
    <source>
        <dbReference type="Google" id="ProtNLM"/>
    </source>
</evidence>
<evidence type="ECO:0000313" key="7">
    <source>
        <dbReference type="EMBL" id="OAR00443.1"/>
    </source>
</evidence>
<dbReference type="AlphaFoldDB" id="A0A179IDT5"/>
<dbReference type="PANTHER" id="PTHR31845">
    <property type="entry name" value="FINGER DOMAIN PROTEIN, PUTATIVE-RELATED"/>
    <property type="match status" value="1"/>
</dbReference>
<keyword evidence="3" id="KW-0238">DNA-binding</keyword>
<reference evidence="7 8" key="1">
    <citation type="submission" date="2016-03" db="EMBL/GenBank/DDBJ databases">
        <title>Fine-scale spatial genetic structure of a fungal parasite of coffee scale insects.</title>
        <authorList>
            <person name="Jackson D."/>
            <person name="Zemenick K.A."/>
            <person name="Malloure B."/>
            <person name="Quandt C.A."/>
            <person name="James T.Y."/>
        </authorList>
    </citation>
    <scope>NUCLEOTIDE SEQUENCE [LARGE SCALE GENOMIC DNA]</scope>
    <source>
        <strain evidence="7 8">UM487</strain>
    </source>
</reference>
<dbReference type="EMBL" id="LUKN01001711">
    <property type="protein sequence ID" value="OAR00443.1"/>
    <property type="molecule type" value="Genomic_DNA"/>
</dbReference>
<protein>
    <recommendedName>
        <fullName evidence="9">Transcription factor domain-containing protein</fullName>
    </recommendedName>
</protein>
<evidence type="ECO:0000313" key="8">
    <source>
        <dbReference type="Proteomes" id="UP000243081"/>
    </source>
</evidence>
<feature type="region of interest" description="Disordered" evidence="6">
    <location>
        <begin position="621"/>
        <end position="671"/>
    </location>
</feature>
<dbReference type="GO" id="GO:0000976">
    <property type="term" value="F:transcription cis-regulatory region binding"/>
    <property type="evidence" value="ECO:0007669"/>
    <property type="project" value="TreeGrafter"/>
</dbReference>
<feature type="compositionally biased region" description="Polar residues" evidence="6">
    <location>
        <begin position="82"/>
        <end position="99"/>
    </location>
</feature>
<evidence type="ECO:0000256" key="6">
    <source>
        <dbReference type="SAM" id="MobiDB-lite"/>
    </source>
</evidence>
<evidence type="ECO:0000256" key="5">
    <source>
        <dbReference type="ARBA" id="ARBA00023242"/>
    </source>
</evidence>
<dbReference type="OrthoDB" id="5226580at2759"/>
<evidence type="ECO:0000256" key="1">
    <source>
        <dbReference type="ARBA" id="ARBA00004123"/>
    </source>
</evidence>
<accession>A0A179IDT5</accession>